<comment type="similarity">
    <text evidence="1">Belongs to the short-chain dehydrogenases/reductases (SDR) family.</text>
</comment>
<dbReference type="PRINTS" id="PR00081">
    <property type="entry name" value="GDHRDH"/>
</dbReference>
<reference evidence="3 4" key="1">
    <citation type="submission" date="2023-10" db="EMBL/GenBank/DDBJ databases">
        <title>Comparative genomics analysis reveals potential genetic determinants of host preference in Cryptosporidium xiaoi.</title>
        <authorList>
            <person name="Xiao L."/>
            <person name="Li J."/>
        </authorList>
    </citation>
    <scope>NUCLEOTIDE SEQUENCE [LARGE SCALE GENOMIC DNA]</scope>
    <source>
        <strain evidence="3 4">52996</strain>
    </source>
</reference>
<dbReference type="SUPFAM" id="SSF51735">
    <property type="entry name" value="NAD(P)-binding Rossmann-fold domains"/>
    <property type="match status" value="1"/>
</dbReference>
<name>A0AAV9XXB7_9CRYT</name>
<evidence type="ECO:0000256" key="2">
    <source>
        <dbReference type="ARBA" id="ARBA00023002"/>
    </source>
</evidence>
<keyword evidence="2" id="KW-0560">Oxidoreductase</keyword>
<dbReference type="GO" id="GO:0016491">
    <property type="term" value="F:oxidoreductase activity"/>
    <property type="evidence" value="ECO:0007669"/>
    <property type="project" value="UniProtKB-KW"/>
</dbReference>
<evidence type="ECO:0000256" key="1">
    <source>
        <dbReference type="ARBA" id="ARBA00006484"/>
    </source>
</evidence>
<dbReference type="EMBL" id="JAWDEY010000013">
    <property type="protein sequence ID" value="KAK6589326.1"/>
    <property type="molecule type" value="Genomic_DNA"/>
</dbReference>
<accession>A0AAV9XXB7</accession>
<proteinExistence type="inferred from homology"/>
<dbReference type="CDD" id="cd05356">
    <property type="entry name" value="17beta-HSD1_like_SDR_c"/>
    <property type="match status" value="1"/>
</dbReference>
<evidence type="ECO:0000313" key="3">
    <source>
        <dbReference type="EMBL" id="KAK6589326.1"/>
    </source>
</evidence>
<comment type="caution">
    <text evidence="3">The sequence shown here is derived from an EMBL/GenBank/DDBJ whole genome shotgun (WGS) entry which is preliminary data.</text>
</comment>
<dbReference type="Proteomes" id="UP001311799">
    <property type="component" value="Unassembled WGS sequence"/>
</dbReference>
<dbReference type="PANTHER" id="PTHR43899">
    <property type="entry name" value="RH59310P"/>
    <property type="match status" value="1"/>
</dbReference>
<dbReference type="PIRSF" id="PIRSF000126">
    <property type="entry name" value="11-beta-HSD1"/>
    <property type="match status" value="1"/>
</dbReference>
<dbReference type="InterPro" id="IPR051019">
    <property type="entry name" value="VLCFA-Steroid_DH"/>
</dbReference>
<dbReference type="InterPro" id="IPR036291">
    <property type="entry name" value="NAD(P)-bd_dom_sf"/>
</dbReference>
<evidence type="ECO:0000313" key="4">
    <source>
        <dbReference type="Proteomes" id="UP001311799"/>
    </source>
</evidence>
<sequence length="265" mass="29804">MNFISRFIHPLFGLNMSKDLTSLGKWAIVTGASDGIGKAIAEELLNEKLSLILIGRNEEKLRRVVSEFEGILHSGSKQEIKYFVMDFNNPLCYADFKKYLKGIDDIGVLVNNVGISYPFAQYFEEVSDELINELIEVNVRSVILMTHMIYRKMKERKCGAILCIGSGSSQLQSDPLYSVYAATKGVAESLCRSLQPECISEGITVQCHTPMLVTTKLSKIKRESFFVISSKRMAVESIKKLKKGPSLYSTSCPYFGHWIQLKFVS</sequence>
<dbReference type="InterPro" id="IPR002347">
    <property type="entry name" value="SDR_fam"/>
</dbReference>
<keyword evidence="4" id="KW-1185">Reference proteome</keyword>
<dbReference type="AlphaFoldDB" id="A0AAV9XXB7"/>
<dbReference type="PANTHER" id="PTHR43899:SF13">
    <property type="entry name" value="RH59310P"/>
    <property type="match status" value="1"/>
</dbReference>
<organism evidence="3 4">
    <name type="scientific">Cryptosporidium xiaoi</name>
    <dbReference type="NCBI Taxonomy" id="659607"/>
    <lineage>
        <taxon>Eukaryota</taxon>
        <taxon>Sar</taxon>
        <taxon>Alveolata</taxon>
        <taxon>Apicomplexa</taxon>
        <taxon>Conoidasida</taxon>
        <taxon>Coccidia</taxon>
        <taxon>Eucoccidiorida</taxon>
        <taxon>Eimeriorina</taxon>
        <taxon>Cryptosporidiidae</taxon>
        <taxon>Cryptosporidium</taxon>
    </lineage>
</organism>
<dbReference type="Pfam" id="PF00106">
    <property type="entry name" value="adh_short"/>
    <property type="match status" value="1"/>
</dbReference>
<gene>
    <name evidence="3" type="ORF">RS030_213439</name>
</gene>
<dbReference type="Gene3D" id="3.40.50.720">
    <property type="entry name" value="NAD(P)-binding Rossmann-like Domain"/>
    <property type="match status" value="1"/>
</dbReference>
<protein>
    <submittedName>
        <fullName evidence="3">Uncharacterized protein</fullName>
    </submittedName>
</protein>